<evidence type="ECO:0000313" key="8">
    <source>
        <dbReference type="Proteomes" id="UP001596512"/>
    </source>
</evidence>
<organism evidence="7 8">
    <name type="scientific">Actinokineospora soli</name>
    <dbReference type="NCBI Taxonomy" id="1048753"/>
    <lineage>
        <taxon>Bacteria</taxon>
        <taxon>Bacillati</taxon>
        <taxon>Actinomycetota</taxon>
        <taxon>Actinomycetes</taxon>
        <taxon>Pseudonocardiales</taxon>
        <taxon>Pseudonocardiaceae</taxon>
        <taxon>Actinokineospora</taxon>
    </lineage>
</organism>
<dbReference type="Gene3D" id="3.30.565.10">
    <property type="entry name" value="Histidine kinase-like ATPase, C-terminal domain"/>
    <property type="match status" value="1"/>
</dbReference>
<evidence type="ECO:0000256" key="5">
    <source>
        <dbReference type="SAM" id="Phobius"/>
    </source>
</evidence>
<reference evidence="8" key="1">
    <citation type="journal article" date="2019" name="Int. J. Syst. Evol. Microbiol.">
        <title>The Global Catalogue of Microorganisms (GCM) 10K type strain sequencing project: providing services to taxonomists for standard genome sequencing and annotation.</title>
        <authorList>
            <consortium name="The Broad Institute Genomics Platform"/>
            <consortium name="The Broad Institute Genome Sequencing Center for Infectious Disease"/>
            <person name="Wu L."/>
            <person name="Ma J."/>
        </authorList>
    </citation>
    <scope>NUCLEOTIDE SEQUENCE [LARGE SCALE GENOMIC DNA]</scope>
    <source>
        <strain evidence="8">JCM 17695</strain>
    </source>
</reference>
<dbReference type="PANTHER" id="PTHR24421">
    <property type="entry name" value="NITRATE/NITRITE SENSOR PROTEIN NARX-RELATED"/>
    <property type="match status" value="1"/>
</dbReference>
<sequence length="376" mass="39446">MRGEPLAQVRRYVWLTTLAAAVAVGMMSALILVGRGTAVDWLVFAPATAVVALLYVRLTLSAMPGLGTARTGRWDAVAAIAASGAAWWYSGFEPPWATLPAMAIAGIAAVRRGRARSAVIWGGSLGLAGVSLLVSSVADPPPPEGGPLLVLLITAIFAGSNVLQVWLWEVVVEIDRGRQLGAELAVARERLRFASDLHDIQGHHLQAIALKAELAERLIGHDDAAARTHAAEVGDLARTALRETRDVVRGYRRSDLATEIGNAVQVLRAAGIDAAVDGDPAAVPPPLQTLFGALVREGTTNVLRHSAADTCTVSVAVDGRRTRVTLSNDGVDPDREPRADGSGLDGLRERFATVGGALQATRDGARFQLTGEAVAP</sequence>
<name>A0ABW2TMC5_9PSEU</name>
<feature type="transmembrane region" description="Helical" evidence="5">
    <location>
        <begin position="118"/>
        <end position="137"/>
    </location>
</feature>
<dbReference type="CDD" id="cd16917">
    <property type="entry name" value="HATPase_UhpB-NarQ-NarX-like"/>
    <property type="match status" value="1"/>
</dbReference>
<feature type="region of interest" description="Disordered" evidence="4">
    <location>
        <begin position="326"/>
        <end position="346"/>
    </location>
</feature>
<keyword evidence="8" id="KW-1185">Reference proteome</keyword>
<proteinExistence type="predicted"/>
<dbReference type="GO" id="GO:0016301">
    <property type="term" value="F:kinase activity"/>
    <property type="evidence" value="ECO:0007669"/>
    <property type="project" value="UniProtKB-KW"/>
</dbReference>
<evidence type="ECO:0000256" key="3">
    <source>
        <dbReference type="ARBA" id="ARBA00023012"/>
    </source>
</evidence>
<evidence type="ECO:0000259" key="6">
    <source>
        <dbReference type="Pfam" id="PF07730"/>
    </source>
</evidence>
<dbReference type="Gene3D" id="1.20.5.1930">
    <property type="match status" value="1"/>
</dbReference>
<evidence type="ECO:0000256" key="4">
    <source>
        <dbReference type="SAM" id="MobiDB-lite"/>
    </source>
</evidence>
<evidence type="ECO:0000256" key="1">
    <source>
        <dbReference type="ARBA" id="ARBA00022679"/>
    </source>
</evidence>
<keyword evidence="1" id="KW-0808">Transferase</keyword>
<dbReference type="Pfam" id="PF07730">
    <property type="entry name" value="HisKA_3"/>
    <property type="match status" value="1"/>
</dbReference>
<evidence type="ECO:0000313" key="7">
    <source>
        <dbReference type="EMBL" id="MFC7613978.1"/>
    </source>
</evidence>
<protein>
    <submittedName>
        <fullName evidence="7">Sensor histidine kinase</fullName>
    </submittedName>
</protein>
<accession>A0ABW2TMC5</accession>
<dbReference type="InterPro" id="IPR011712">
    <property type="entry name" value="Sig_transdc_His_kin_sub3_dim/P"/>
</dbReference>
<feature type="transmembrane region" description="Helical" evidence="5">
    <location>
        <begin position="41"/>
        <end position="60"/>
    </location>
</feature>
<feature type="domain" description="Signal transduction histidine kinase subgroup 3 dimerisation and phosphoacceptor" evidence="6">
    <location>
        <begin position="189"/>
        <end position="255"/>
    </location>
</feature>
<evidence type="ECO:0000256" key="2">
    <source>
        <dbReference type="ARBA" id="ARBA00022777"/>
    </source>
</evidence>
<dbReference type="PANTHER" id="PTHR24421:SF63">
    <property type="entry name" value="SENSOR HISTIDINE KINASE DESK"/>
    <property type="match status" value="1"/>
</dbReference>
<keyword evidence="5" id="KW-0812">Transmembrane</keyword>
<gene>
    <name evidence="7" type="ORF">ACFQV2_10835</name>
</gene>
<keyword evidence="5" id="KW-1133">Transmembrane helix</keyword>
<dbReference type="EMBL" id="JBHTEY010000004">
    <property type="protein sequence ID" value="MFC7613978.1"/>
    <property type="molecule type" value="Genomic_DNA"/>
</dbReference>
<keyword evidence="2 7" id="KW-0418">Kinase</keyword>
<feature type="transmembrane region" description="Helical" evidence="5">
    <location>
        <begin position="12"/>
        <end position="35"/>
    </location>
</feature>
<comment type="caution">
    <text evidence="7">The sequence shown here is derived from an EMBL/GenBank/DDBJ whole genome shotgun (WGS) entry which is preliminary data.</text>
</comment>
<keyword evidence="5" id="KW-0472">Membrane</keyword>
<dbReference type="InterPro" id="IPR036890">
    <property type="entry name" value="HATPase_C_sf"/>
</dbReference>
<keyword evidence="3" id="KW-0902">Two-component regulatory system</keyword>
<dbReference type="Proteomes" id="UP001596512">
    <property type="component" value="Unassembled WGS sequence"/>
</dbReference>
<dbReference type="InterPro" id="IPR050482">
    <property type="entry name" value="Sensor_HK_TwoCompSys"/>
</dbReference>
<feature type="transmembrane region" description="Helical" evidence="5">
    <location>
        <begin position="149"/>
        <end position="168"/>
    </location>
</feature>